<keyword evidence="3" id="KW-0747">Spliceosome</keyword>
<feature type="compositionally biased region" description="Pro residues" evidence="7">
    <location>
        <begin position="359"/>
        <end position="370"/>
    </location>
</feature>
<evidence type="ECO:0000256" key="3">
    <source>
        <dbReference type="ARBA" id="ARBA00022728"/>
    </source>
</evidence>
<dbReference type="FunFam" id="1.10.10.790:FF:000002">
    <property type="entry name" value="Splicing factor 3A subunit 1"/>
    <property type="match status" value="1"/>
</dbReference>
<dbReference type="PANTHER" id="PTHR15316:SF1">
    <property type="entry name" value="SPLICING FACTOR 3A SUBUNIT 1"/>
    <property type="match status" value="1"/>
</dbReference>
<dbReference type="GO" id="GO:0071004">
    <property type="term" value="C:U2-type prespliceosome"/>
    <property type="evidence" value="ECO:0007669"/>
    <property type="project" value="TreeGrafter"/>
</dbReference>
<proteinExistence type="predicted"/>
<keyword evidence="6" id="KW-0539">Nucleus</keyword>
<evidence type="ECO:0000313" key="9">
    <source>
        <dbReference type="EnsemblMetazoa" id="CLYHEMP024137.1"/>
    </source>
</evidence>
<dbReference type="PANTHER" id="PTHR15316">
    <property type="entry name" value="SPLICEOSOME ASSOCIATED PROTEIN 114/SWAP SPLICING FACTOR-RELATED"/>
    <property type="match status" value="1"/>
</dbReference>
<keyword evidence="5" id="KW-0508">mRNA splicing</keyword>
<dbReference type="Proteomes" id="UP000594262">
    <property type="component" value="Unplaced"/>
</dbReference>
<dbReference type="InterPro" id="IPR022030">
    <property type="entry name" value="SF3A1_dom"/>
</dbReference>
<organism evidence="9 10">
    <name type="scientific">Clytia hemisphaerica</name>
    <dbReference type="NCBI Taxonomy" id="252671"/>
    <lineage>
        <taxon>Eukaryota</taxon>
        <taxon>Metazoa</taxon>
        <taxon>Cnidaria</taxon>
        <taxon>Hydrozoa</taxon>
        <taxon>Hydroidolina</taxon>
        <taxon>Leptothecata</taxon>
        <taxon>Obeliida</taxon>
        <taxon>Clytiidae</taxon>
        <taxon>Clytia</taxon>
    </lineage>
</organism>
<reference evidence="9" key="1">
    <citation type="submission" date="2021-01" db="UniProtKB">
        <authorList>
            <consortium name="EnsemblMetazoa"/>
        </authorList>
    </citation>
    <scope>IDENTIFICATION</scope>
</reference>
<dbReference type="InterPro" id="IPR000061">
    <property type="entry name" value="Surp"/>
</dbReference>
<dbReference type="InterPro" id="IPR045146">
    <property type="entry name" value="SF3A1"/>
</dbReference>
<keyword evidence="2" id="KW-0507">mRNA processing</keyword>
<feature type="compositionally biased region" description="Acidic residues" evidence="7">
    <location>
        <begin position="345"/>
        <end position="355"/>
    </location>
</feature>
<feature type="region of interest" description="Disordered" evidence="7">
    <location>
        <begin position="1"/>
        <end position="33"/>
    </location>
</feature>
<dbReference type="Pfam" id="PF01805">
    <property type="entry name" value="Surp"/>
    <property type="match status" value="2"/>
</dbReference>
<sequence length="484" mass="55925">MGPAVPIEQAQTETSEDGKIYERSQQDGEMYSKPTVGIIYPPPEVRNIVDRTANFVARNGPEFEERIRGNEADNPKFNFLNPNDPYHAYYAHKLKEYRETDIADLPSLNEKEPQKAPQTQTKKQAPQVIETIIPKDPPPAYEFTADPPTISALDLDIVKLTAQFVAKNGKGFLTNLMTREQRNYQFDFLRPQHSLFQYFTRLVEQYTKVLLPPGDITQKLQKDLSDQWKVLDTVKYRVEWQQYQDREKRKVEDEKERERIAFASIDWHDFVVVETVNFNEEETANLPPPVKKDQLGARMLQEERIEKLKATGEDAEQVEMDVEEEEEELYQPYQQEQEKEKADSDMDEESDEEEAQPPAFKPPMMPPLPSGPVNIRKYDPKASKQPQPTPGGVPEKYLISPLTGEKIPVGSMESHNEIALLDPRWKEQKEKAIEEKRQQEQVFAEGVHIGDTLKQLAERRSDIFGVAAEETLIGRKLGEERNRR</sequence>
<dbReference type="GO" id="GO:0045292">
    <property type="term" value="P:mRNA cis splicing, via spliceosome"/>
    <property type="evidence" value="ECO:0007669"/>
    <property type="project" value="InterPro"/>
</dbReference>
<dbReference type="OrthoDB" id="447637at2759"/>
<accession>A0A7M6DR58</accession>
<evidence type="ECO:0000256" key="2">
    <source>
        <dbReference type="ARBA" id="ARBA00022664"/>
    </source>
</evidence>
<feature type="domain" description="SURP motif" evidence="8">
    <location>
        <begin position="157"/>
        <end position="199"/>
    </location>
</feature>
<evidence type="ECO:0000256" key="4">
    <source>
        <dbReference type="ARBA" id="ARBA00022737"/>
    </source>
</evidence>
<evidence type="ECO:0000259" key="8">
    <source>
        <dbReference type="PROSITE" id="PS50128"/>
    </source>
</evidence>
<dbReference type="EnsemblMetazoa" id="CLYHEMT024137.1">
    <property type="protein sequence ID" value="CLYHEMP024137.1"/>
    <property type="gene ID" value="CLYHEMG024137"/>
</dbReference>
<dbReference type="SUPFAM" id="SSF109905">
    <property type="entry name" value="Surp module (SWAP domain)"/>
    <property type="match status" value="2"/>
</dbReference>
<feature type="compositionally biased region" description="Acidic residues" evidence="7">
    <location>
        <begin position="313"/>
        <end position="329"/>
    </location>
</feature>
<keyword evidence="10" id="KW-1185">Reference proteome</keyword>
<name>A0A7M6DR58_9CNID</name>
<feature type="domain" description="SURP motif" evidence="8">
    <location>
        <begin position="48"/>
        <end position="90"/>
    </location>
</feature>
<evidence type="ECO:0000256" key="7">
    <source>
        <dbReference type="SAM" id="MobiDB-lite"/>
    </source>
</evidence>
<dbReference type="FunFam" id="1.10.10.790:FF:000001">
    <property type="entry name" value="Splicing factor 3a, subunit 1"/>
    <property type="match status" value="1"/>
</dbReference>
<feature type="compositionally biased region" description="Basic and acidic residues" evidence="7">
    <location>
        <begin position="16"/>
        <end position="26"/>
    </location>
</feature>
<dbReference type="GO" id="GO:0005686">
    <property type="term" value="C:U2 snRNP"/>
    <property type="evidence" value="ECO:0007669"/>
    <property type="project" value="TreeGrafter"/>
</dbReference>
<dbReference type="Gene3D" id="1.10.10.790">
    <property type="entry name" value="Surp module"/>
    <property type="match status" value="2"/>
</dbReference>
<keyword evidence="4" id="KW-0677">Repeat</keyword>
<evidence type="ECO:0000256" key="5">
    <source>
        <dbReference type="ARBA" id="ARBA00023187"/>
    </source>
</evidence>
<dbReference type="InterPro" id="IPR035967">
    <property type="entry name" value="SWAP/Surp_sf"/>
</dbReference>
<dbReference type="SMART" id="SM00648">
    <property type="entry name" value="SWAP"/>
    <property type="match status" value="2"/>
</dbReference>
<dbReference type="GO" id="GO:0003723">
    <property type="term" value="F:RNA binding"/>
    <property type="evidence" value="ECO:0007669"/>
    <property type="project" value="InterPro"/>
</dbReference>
<protein>
    <recommendedName>
        <fullName evidence="8">SURP motif domain-containing protein</fullName>
    </recommendedName>
</protein>
<dbReference type="PROSITE" id="PS50128">
    <property type="entry name" value="SURP"/>
    <property type="match status" value="2"/>
</dbReference>
<dbReference type="GO" id="GO:0000381">
    <property type="term" value="P:regulation of alternative mRNA splicing, via spliceosome"/>
    <property type="evidence" value="ECO:0007669"/>
    <property type="project" value="TreeGrafter"/>
</dbReference>
<dbReference type="Pfam" id="PF12230">
    <property type="entry name" value="PRP21_like_P"/>
    <property type="match status" value="1"/>
</dbReference>
<evidence type="ECO:0000256" key="1">
    <source>
        <dbReference type="ARBA" id="ARBA00004123"/>
    </source>
</evidence>
<evidence type="ECO:0000256" key="6">
    <source>
        <dbReference type="ARBA" id="ARBA00023242"/>
    </source>
</evidence>
<comment type="subcellular location">
    <subcellularLocation>
        <location evidence="1">Nucleus</location>
    </subcellularLocation>
</comment>
<feature type="region of interest" description="Disordered" evidence="7">
    <location>
        <begin position="308"/>
        <end position="398"/>
    </location>
</feature>
<evidence type="ECO:0000313" key="10">
    <source>
        <dbReference type="Proteomes" id="UP000594262"/>
    </source>
</evidence>
<dbReference type="AlphaFoldDB" id="A0A7M6DR58"/>
<dbReference type="GO" id="GO:0071013">
    <property type="term" value="C:catalytic step 2 spliceosome"/>
    <property type="evidence" value="ECO:0007669"/>
    <property type="project" value="TreeGrafter"/>
</dbReference>